<dbReference type="Pfam" id="PF01370">
    <property type="entry name" value="Epimerase"/>
    <property type="match status" value="1"/>
</dbReference>
<evidence type="ECO:0000313" key="3">
    <source>
        <dbReference type="EMBL" id="MBD7999901.1"/>
    </source>
</evidence>
<comment type="caution">
    <text evidence="3">The sequence shown here is derived from an EMBL/GenBank/DDBJ whole genome shotgun (WGS) entry which is preliminary data.</text>
</comment>
<protein>
    <submittedName>
        <fullName evidence="3">NAD(P)-dependent oxidoreductase</fullName>
    </submittedName>
</protein>
<gene>
    <name evidence="3" type="ORF">H9640_15210</name>
</gene>
<proteinExistence type="predicted"/>
<organism evidence="3 4">
    <name type="scientific">Oerskovia gallyi</name>
    <dbReference type="NCBI Taxonomy" id="2762226"/>
    <lineage>
        <taxon>Bacteria</taxon>
        <taxon>Bacillati</taxon>
        <taxon>Actinomycetota</taxon>
        <taxon>Actinomycetes</taxon>
        <taxon>Micrococcales</taxon>
        <taxon>Cellulomonadaceae</taxon>
        <taxon>Oerskovia</taxon>
    </lineage>
</organism>
<dbReference type="SUPFAM" id="SSF51735">
    <property type="entry name" value="NAD(P)-binding Rossmann-fold domains"/>
    <property type="match status" value="1"/>
</dbReference>
<dbReference type="Gene3D" id="3.40.50.720">
    <property type="entry name" value="NAD(P)-binding Rossmann-like Domain"/>
    <property type="match status" value="1"/>
</dbReference>
<evidence type="ECO:0000313" key="4">
    <source>
        <dbReference type="Proteomes" id="UP000633601"/>
    </source>
</evidence>
<dbReference type="InterPro" id="IPR036291">
    <property type="entry name" value="NAD(P)-bd_dom_sf"/>
</dbReference>
<feature type="domain" description="NAD-dependent epimerase/dehydratase" evidence="2">
    <location>
        <begin position="61"/>
        <end position="220"/>
    </location>
</feature>
<evidence type="ECO:0000259" key="2">
    <source>
        <dbReference type="Pfam" id="PF01370"/>
    </source>
</evidence>
<dbReference type="InterPro" id="IPR001509">
    <property type="entry name" value="Epimerase_deHydtase"/>
</dbReference>
<dbReference type="Proteomes" id="UP000633601">
    <property type="component" value="Unassembled WGS sequence"/>
</dbReference>
<sequence>MKVWVVGSGGLLGAAVARHVDPGRSFTASRIPWRDPEESLATLRAELERFLRWLPDEEWAVVWAAGAGVVMSSPEQLAVEEHVLLEFARSVAAIGAPNGVFWFASSASVFGPSRSATWTEDDPARPAGPYPLAKHRQELALTTIFERAGRAKLVISRISTLYGPGQRIDKPQGLVTKICFEAVTMGVVSIVVPLESMRDYLYSDDAARLVHASLRSALRGTETVRLNVLSNGHPTSVAELIRHVQAVVHRRTWILQVPPSAGSLHATMLVVKSKDRELGAVRRTPLVVGVDAVARDVLVRISRGRGV</sequence>
<reference evidence="3 4" key="1">
    <citation type="submission" date="2020-08" db="EMBL/GenBank/DDBJ databases">
        <title>A Genomic Blueprint of the Chicken Gut Microbiome.</title>
        <authorList>
            <person name="Gilroy R."/>
            <person name="Ravi A."/>
            <person name="Getino M."/>
            <person name="Pursley I."/>
            <person name="Horton D.L."/>
            <person name="Alikhan N.-F."/>
            <person name="Baker D."/>
            <person name="Gharbi K."/>
            <person name="Hall N."/>
            <person name="Watson M."/>
            <person name="Adriaenssens E.M."/>
            <person name="Foster-Nyarko E."/>
            <person name="Jarju S."/>
            <person name="Secka A."/>
            <person name="Antonio M."/>
            <person name="Oren A."/>
            <person name="Chaudhuri R."/>
            <person name="La Ragione R.M."/>
            <person name="Hildebrand F."/>
            <person name="Pallen M.J."/>
        </authorList>
    </citation>
    <scope>NUCLEOTIDE SEQUENCE [LARGE SCALE GENOMIC DNA]</scope>
    <source>
        <strain evidence="3 4">Sa2CUA8</strain>
    </source>
</reference>
<dbReference type="EMBL" id="JACSQE010000012">
    <property type="protein sequence ID" value="MBD7999901.1"/>
    <property type="molecule type" value="Genomic_DNA"/>
</dbReference>
<evidence type="ECO:0000256" key="1">
    <source>
        <dbReference type="ARBA" id="ARBA00023027"/>
    </source>
</evidence>
<dbReference type="RefSeq" id="WP_191791619.1">
    <property type="nucleotide sequence ID" value="NZ_JACSQE010000012.1"/>
</dbReference>
<keyword evidence="4" id="KW-1185">Reference proteome</keyword>
<keyword evidence="1" id="KW-0520">NAD</keyword>
<accession>A0ABR8V6E3</accession>
<name>A0ABR8V6E3_9CELL</name>
<dbReference type="PANTHER" id="PTHR43574">
    <property type="entry name" value="EPIMERASE-RELATED"/>
    <property type="match status" value="1"/>
</dbReference>